<evidence type="ECO:0000313" key="11">
    <source>
        <dbReference type="Proteomes" id="UP000031390"/>
    </source>
</evidence>
<comment type="function">
    <text evidence="6">May nick specific sequences that contain T:G mispairs resulting from m5C-deamination.</text>
</comment>
<keyword evidence="5 6" id="KW-0234">DNA repair</keyword>
<evidence type="ECO:0000256" key="1">
    <source>
        <dbReference type="ARBA" id="ARBA00022722"/>
    </source>
</evidence>
<dbReference type="GO" id="GO:0006298">
    <property type="term" value="P:mismatch repair"/>
    <property type="evidence" value="ECO:0007669"/>
    <property type="project" value="UniProtKB-UniRule"/>
</dbReference>
<dbReference type="NCBIfam" id="TIGR00632">
    <property type="entry name" value="vsr"/>
    <property type="match status" value="1"/>
</dbReference>
<evidence type="ECO:0000256" key="4">
    <source>
        <dbReference type="ARBA" id="ARBA00022801"/>
    </source>
</evidence>
<dbReference type="Pfam" id="PF03852">
    <property type="entry name" value="Vsr"/>
    <property type="match status" value="1"/>
</dbReference>
<reference evidence="9 11" key="1">
    <citation type="submission" date="2014-12" db="EMBL/GenBank/DDBJ databases">
        <title>Genome sequence of Morococcus cerebrosus.</title>
        <authorList>
            <person name="Shin S.-K."/>
            <person name="Yi H."/>
        </authorList>
    </citation>
    <scope>NUCLEOTIDE SEQUENCE [LARGE SCALE GENOMIC DNA]</scope>
    <source>
        <strain evidence="9 11">CIP 81.93</strain>
    </source>
</reference>
<gene>
    <name evidence="9" type="ORF">MCC93_02500</name>
    <name evidence="10" type="ORF">MON37_08195</name>
</gene>
<dbReference type="SUPFAM" id="SSF52980">
    <property type="entry name" value="Restriction endonuclease-like"/>
    <property type="match status" value="1"/>
</dbReference>
<evidence type="ECO:0000313" key="10">
    <source>
        <dbReference type="EMBL" id="UNV86653.1"/>
    </source>
</evidence>
<keyword evidence="4 6" id="KW-0378">Hydrolase</keyword>
<dbReference type="Gene3D" id="3.40.960.10">
    <property type="entry name" value="VSR Endonuclease"/>
    <property type="match status" value="1"/>
</dbReference>
<sequence>MDRLTPEQRKKCMQSNKSKGTKPELVLAKAMWALGLRYRKNSGSIFGKPDFSFKKYKVAVFVDGGFWHGKDWERKKAEIKVNREFWIAKIERNIRRDMEVTGRLKAEGWTVLRFWSNDVVKNAGCHAEKVRQAVREKQGLSKFQTGEK</sequence>
<dbReference type="InterPro" id="IPR011335">
    <property type="entry name" value="Restrct_endonuc-II-like"/>
</dbReference>
<feature type="region of interest" description="Disordered" evidence="7">
    <location>
        <begin position="1"/>
        <end position="20"/>
    </location>
</feature>
<keyword evidence="12" id="KW-1185">Reference proteome</keyword>
<keyword evidence="1 6" id="KW-0540">Nuclease</keyword>
<dbReference type="EMBL" id="CP094242">
    <property type="protein sequence ID" value="UNV86653.1"/>
    <property type="molecule type" value="Genomic_DNA"/>
</dbReference>
<dbReference type="GO" id="GO:0016787">
    <property type="term" value="F:hydrolase activity"/>
    <property type="evidence" value="ECO:0007669"/>
    <property type="project" value="UniProtKB-KW"/>
</dbReference>
<dbReference type="InterPro" id="IPR004603">
    <property type="entry name" value="DNA_mismatch_endonuc_vsr"/>
</dbReference>
<organism evidence="9 11">
    <name type="scientific">Morococcus cerebrosus</name>
    <dbReference type="NCBI Taxonomy" id="1056807"/>
    <lineage>
        <taxon>Bacteria</taxon>
        <taxon>Pseudomonadati</taxon>
        <taxon>Pseudomonadota</taxon>
        <taxon>Betaproteobacteria</taxon>
        <taxon>Neisseriales</taxon>
        <taxon>Neisseriaceae</taxon>
        <taxon>Morococcus</taxon>
    </lineage>
</organism>
<dbReference type="CDD" id="cd00221">
    <property type="entry name" value="Vsr"/>
    <property type="match status" value="1"/>
</dbReference>
<reference evidence="10 12" key="2">
    <citation type="submission" date="2022-03" db="EMBL/GenBank/DDBJ databases">
        <title>Genome sequencing of Morococcus cerebrosus.</title>
        <authorList>
            <person name="Baek M.-G."/>
            <person name="Yi H."/>
        </authorList>
    </citation>
    <scope>NUCLEOTIDE SEQUENCE [LARGE SCALE GENOMIC DNA]</scope>
    <source>
        <strain evidence="10 12">CIP 81.93</strain>
    </source>
</reference>
<dbReference type="InterPro" id="IPR007569">
    <property type="entry name" value="DUF559"/>
</dbReference>
<feature type="domain" description="DUF559" evidence="8">
    <location>
        <begin position="94"/>
        <end position="134"/>
    </location>
</feature>
<evidence type="ECO:0000256" key="3">
    <source>
        <dbReference type="ARBA" id="ARBA00022763"/>
    </source>
</evidence>
<dbReference type="Pfam" id="PF04480">
    <property type="entry name" value="DUF559"/>
    <property type="match status" value="1"/>
</dbReference>
<proteinExistence type="inferred from homology"/>
<evidence type="ECO:0000256" key="2">
    <source>
        <dbReference type="ARBA" id="ARBA00022759"/>
    </source>
</evidence>
<dbReference type="PIRSF" id="PIRSF018267">
    <property type="entry name" value="VSR_endonuc"/>
    <property type="match status" value="1"/>
</dbReference>
<evidence type="ECO:0000256" key="7">
    <source>
        <dbReference type="SAM" id="MobiDB-lite"/>
    </source>
</evidence>
<feature type="compositionally biased region" description="Basic and acidic residues" evidence="7">
    <location>
        <begin position="1"/>
        <end position="10"/>
    </location>
</feature>
<dbReference type="EC" id="3.1.-.-" evidence="6"/>
<dbReference type="AlphaFoldDB" id="A0A0C1H3L8"/>
<dbReference type="EMBL" id="JUFZ01000009">
    <property type="protein sequence ID" value="KIC13070.1"/>
    <property type="molecule type" value="Genomic_DNA"/>
</dbReference>
<keyword evidence="3 6" id="KW-0227">DNA damage</keyword>
<accession>A0A0C1H3L8</accession>
<name>A0A0C1H3L8_9NEIS</name>
<evidence type="ECO:0000313" key="12">
    <source>
        <dbReference type="Proteomes" id="UP000829504"/>
    </source>
</evidence>
<evidence type="ECO:0000313" key="9">
    <source>
        <dbReference type="EMBL" id="KIC13070.1"/>
    </source>
</evidence>
<dbReference type="Proteomes" id="UP000031390">
    <property type="component" value="Unassembled WGS sequence"/>
</dbReference>
<evidence type="ECO:0000256" key="6">
    <source>
        <dbReference type="PIRNR" id="PIRNR018267"/>
    </source>
</evidence>
<dbReference type="GO" id="GO:0004519">
    <property type="term" value="F:endonuclease activity"/>
    <property type="evidence" value="ECO:0007669"/>
    <property type="project" value="UniProtKB-KW"/>
</dbReference>
<evidence type="ECO:0000259" key="8">
    <source>
        <dbReference type="Pfam" id="PF04480"/>
    </source>
</evidence>
<protein>
    <recommendedName>
        <fullName evidence="6">Very short patch repair endonuclease</fullName>
        <ecNumber evidence="6">3.1.-.-</ecNumber>
    </recommendedName>
</protein>
<dbReference type="RefSeq" id="WP_039404919.1">
    <property type="nucleotide sequence ID" value="NZ_CP094242.1"/>
</dbReference>
<comment type="similarity">
    <text evidence="6">Belongs to the vsr family.</text>
</comment>
<evidence type="ECO:0000256" key="5">
    <source>
        <dbReference type="ARBA" id="ARBA00023204"/>
    </source>
</evidence>
<keyword evidence="2 6" id="KW-0255">Endonuclease</keyword>
<dbReference type="Proteomes" id="UP000829504">
    <property type="component" value="Chromosome"/>
</dbReference>
<dbReference type="PATRIC" id="fig|1056807.3.peg.243"/>